<dbReference type="Gene3D" id="3.40.50.300">
    <property type="entry name" value="P-loop containing nucleotide triphosphate hydrolases"/>
    <property type="match status" value="1"/>
</dbReference>
<comment type="pathway">
    <text evidence="5">Cofactor biosynthesis; adenosylcobalamin biosynthesis; adenosylcobalamin from cob(II)yrinate a,c-diamide: step 6/7.</text>
</comment>
<evidence type="ECO:0000256" key="1">
    <source>
        <dbReference type="ARBA" id="ARBA00000312"/>
    </source>
</evidence>
<evidence type="ECO:0000256" key="16">
    <source>
        <dbReference type="ARBA" id="ARBA00029570"/>
    </source>
</evidence>
<dbReference type="EC" id="2.7.1.156" evidence="8"/>
<keyword evidence="13 20" id="KW-0418">Kinase</keyword>
<feature type="binding site" evidence="19">
    <location>
        <position position="81"/>
    </location>
    <ligand>
        <name>GTP</name>
        <dbReference type="ChEBI" id="CHEBI:37565"/>
    </ligand>
</feature>
<evidence type="ECO:0000256" key="10">
    <source>
        <dbReference type="ARBA" id="ARBA00022573"/>
    </source>
</evidence>
<evidence type="ECO:0000256" key="17">
    <source>
        <dbReference type="ARBA" id="ARBA00030571"/>
    </source>
</evidence>
<evidence type="ECO:0000256" key="15">
    <source>
        <dbReference type="ARBA" id="ARBA00023134"/>
    </source>
</evidence>
<evidence type="ECO:0000256" key="2">
    <source>
        <dbReference type="ARBA" id="ARBA00000711"/>
    </source>
</evidence>
<evidence type="ECO:0000256" key="13">
    <source>
        <dbReference type="ARBA" id="ARBA00022777"/>
    </source>
</evidence>
<dbReference type="CDD" id="cd00544">
    <property type="entry name" value="CobU"/>
    <property type="match status" value="1"/>
</dbReference>
<evidence type="ECO:0000256" key="19">
    <source>
        <dbReference type="PIRSR" id="PIRSR006135-2"/>
    </source>
</evidence>
<dbReference type="PANTHER" id="PTHR34848">
    <property type="match status" value="1"/>
</dbReference>
<gene>
    <name evidence="20" type="ORF">EDD78_11160</name>
</gene>
<evidence type="ECO:0000256" key="8">
    <source>
        <dbReference type="ARBA" id="ARBA00012016"/>
    </source>
</evidence>
<name>A0A9X8Y7H3_9FIRM</name>
<dbReference type="Proteomes" id="UP000294682">
    <property type="component" value="Unassembled WGS sequence"/>
</dbReference>
<dbReference type="Pfam" id="PF02283">
    <property type="entry name" value="CobU"/>
    <property type="match status" value="1"/>
</dbReference>
<feature type="active site" description="GMP-histidine intermediate" evidence="18">
    <location>
        <position position="49"/>
    </location>
</feature>
<evidence type="ECO:0000313" key="21">
    <source>
        <dbReference type="Proteomes" id="UP000294682"/>
    </source>
</evidence>
<dbReference type="GO" id="GO:0009236">
    <property type="term" value="P:cobalamin biosynthetic process"/>
    <property type="evidence" value="ECO:0007669"/>
    <property type="project" value="UniProtKB-KW"/>
</dbReference>
<evidence type="ECO:0000256" key="11">
    <source>
        <dbReference type="ARBA" id="ARBA00022679"/>
    </source>
</evidence>
<evidence type="ECO:0000256" key="14">
    <source>
        <dbReference type="ARBA" id="ARBA00022840"/>
    </source>
</evidence>
<comment type="pathway">
    <text evidence="6">Cofactor biosynthesis; adenosylcobalamin biosynthesis; adenosylcobalamin from cob(II)yrinate a,c-diamide: step 5/7.</text>
</comment>
<sequence length="173" mass="18098">MTALITGGAASGKSEYAEGLLCSLCEGEKLYLATMLAQDGECRARVLRHRRQRAGKGFSTLECPVGLQSLIIPAGSSVLLECLGNLAANELYAPGGSGDGALEAVCTGLRRLSGTANNLVIVSNEVFGAGEQDPETRRYQHLLGEINRYAASLCDFVAEVVCGIVLIHKGAGI</sequence>
<dbReference type="RefSeq" id="WP_132085043.1">
    <property type="nucleotide sequence ID" value="NZ_SLUK01000011.1"/>
</dbReference>
<evidence type="ECO:0000256" key="12">
    <source>
        <dbReference type="ARBA" id="ARBA00022741"/>
    </source>
</evidence>
<dbReference type="GO" id="GO:0008820">
    <property type="term" value="F:cobinamide phosphate guanylyltransferase activity"/>
    <property type="evidence" value="ECO:0007669"/>
    <property type="project" value="UniProtKB-EC"/>
</dbReference>
<comment type="function">
    <text evidence="4">Catalyzes ATP-dependent phosphorylation of adenosylcobinamide and addition of GMP to adenosylcobinamide phosphate.</text>
</comment>
<reference evidence="20 21" key="1">
    <citation type="submission" date="2019-03" db="EMBL/GenBank/DDBJ databases">
        <title>Genomic Encyclopedia of Type Strains, Phase IV (KMG-IV): sequencing the most valuable type-strain genomes for metagenomic binning, comparative biology and taxonomic classification.</title>
        <authorList>
            <person name="Goeker M."/>
        </authorList>
    </citation>
    <scope>NUCLEOTIDE SEQUENCE [LARGE SCALE GENOMIC DNA]</scope>
    <source>
        <strain evidence="20 21">DSM 100433</strain>
    </source>
</reference>
<keyword evidence="10" id="KW-0169">Cobalamin biosynthesis</keyword>
<dbReference type="GO" id="GO:0005524">
    <property type="term" value="F:ATP binding"/>
    <property type="evidence" value="ECO:0007669"/>
    <property type="project" value="UniProtKB-KW"/>
</dbReference>
<comment type="similarity">
    <text evidence="7">Belongs to the CobU/CobP family.</text>
</comment>
<dbReference type="InterPro" id="IPR027417">
    <property type="entry name" value="P-loop_NTPase"/>
</dbReference>
<keyword evidence="21" id="KW-1185">Reference proteome</keyword>
<dbReference type="PANTHER" id="PTHR34848:SF1">
    <property type="entry name" value="BIFUNCTIONAL ADENOSYLCOBALAMIN BIOSYNTHESIS PROTEIN COBU"/>
    <property type="match status" value="1"/>
</dbReference>
<feature type="binding site" evidence="19">
    <location>
        <begin position="50"/>
        <end position="53"/>
    </location>
    <ligand>
        <name>GTP</name>
        <dbReference type="ChEBI" id="CHEBI:37565"/>
    </ligand>
</feature>
<accession>A0A9X8Y7H3</accession>
<dbReference type="EC" id="2.7.7.62" evidence="9"/>
<dbReference type="GO" id="GO:0043752">
    <property type="term" value="F:adenosylcobinamide kinase activity"/>
    <property type="evidence" value="ECO:0007669"/>
    <property type="project" value="UniProtKB-EC"/>
</dbReference>
<feature type="binding site" evidence="19">
    <location>
        <begin position="7"/>
        <end position="14"/>
    </location>
    <ligand>
        <name>GTP</name>
        <dbReference type="ChEBI" id="CHEBI:37565"/>
    </ligand>
</feature>
<comment type="catalytic activity">
    <reaction evidence="1">
        <text>adenosylcob(III)inamide + ATP = adenosylcob(III)inamide phosphate + ADP + H(+)</text>
        <dbReference type="Rhea" id="RHEA:15769"/>
        <dbReference type="ChEBI" id="CHEBI:2480"/>
        <dbReference type="ChEBI" id="CHEBI:15378"/>
        <dbReference type="ChEBI" id="CHEBI:30616"/>
        <dbReference type="ChEBI" id="CHEBI:58502"/>
        <dbReference type="ChEBI" id="CHEBI:456216"/>
        <dbReference type="EC" id="2.7.1.156"/>
    </reaction>
</comment>
<comment type="caution">
    <text evidence="20">The sequence shown here is derived from an EMBL/GenBank/DDBJ whole genome shotgun (WGS) entry which is preliminary data.</text>
</comment>
<feature type="binding site" evidence="19">
    <location>
        <position position="62"/>
    </location>
    <ligand>
        <name>GTP</name>
        <dbReference type="ChEBI" id="CHEBI:37565"/>
    </ligand>
</feature>
<evidence type="ECO:0000256" key="6">
    <source>
        <dbReference type="ARBA" id="ARBA00005159"/>
    </source>
</evidence>
<protein>
    <recommendedName>
        <fullName evidence="16">Adenosylcobinamide kinase</fullName>
        <ecNumber evidence="8">2.7.1.156</ecNumber>
        <ecNumber evidence="9">2.7.7.62</ecNumber>
    </recommendedName>
    <alternativeName>
        <fullName evidence="17">Adenosylcobinamide-phosphate guanylyltransferase</fullName>
    </alternativeName>
</protein>
<dbReference type="InterPro" id="IPR003203">
    <property type="entry name" value="CobU/CobP"/>
</dbReference>
<dbReference type="PIRSF" id="PIRSF006135">
    <property type="entry name" value="CobU"/>
    <property type="match status" value="1"/>
</dbReference>
<keyword evidence="11" id="KW-0808">Transferase</keyword>
<keyword evidence="14" id="KW-0067">ATP-binding</keyword>
<dbReference type="AlphaFoldDB" id="A0A9X8Y7H3"/>
<evidence type="ECO:0000256" key="18">
    <source>
        <dbReference type="PIRSR" id="PIRSR006135-1"/>
    </source>
</evidence>
<keyword evidence="20" id="KW-0548">Nucleotidyltransferase</keyword>
<proteinExistence type="inferred from homology"/>
<evidence type="ECO:0000256" key="3">
    <source>
        <dbReference type="ARBA" id="ARBA00001522"/>
    </source>
</evidence>
<dbReference type="GO" id="GO:0005525">
    <property type="term" value="F:GTP binding"/>
    <property type="evidence" value="ECO:0007669"/>
    <property type="project" value="UniProtKB-KW"/>
</dbReference>
<dbReference type="EMBL" id="SLUK01000011">
    <property type="protein sequence ID" value="TCL42296.1"/>
    <property type="molecule type" value="Genomic_DNA"/>
</dbReference>
<evidence type="ECO:0000256" key="4">
    <source>
        <dbReference type="ARBA" id="ARBA00003889"/>
    </source>
</evidence>
<dbReference type="SUPFAM" id="SSF52540">
    <property type="entry name" value="P-loop containing nucleoside triphosphate hydrolases"/>
    <property type="match status" value="1"/>
</dbReference>
<comment type="catalytic activity">
    <reaction evidence="2">
        <text>adenosylcob(III)inamide phosphate + GTP + H(+) = adenosylcob(III)inamide-GDP + diphosphate</text>
        <dbReference type="Rhea" id="RHEA:22712"/>
        <dbReference type="ChEBI" id="CHEBI:15378"/>
        <dbReference type="ChEBI" id="CHEBI:33019"/>
        <dbReference type="ChEBI" id="CHEBI:37565"/>
        <dbReference type="ChEBI" id="CHEBI:58502"/>
        <dbReference type="ChEBI" id="CHEBI:60487"/>
        <dbReference type="EC" id="2.7.7.62"/>
    </reaction>
</comment>
<organism evidence="20 21">
    <name type="scientific">Harryflintia acetispora</name>
    <dbReference type="NCBI Taxonomy" id="1849041"/>
    <lineage>
        <taxon>Bacteria</taxon>
        <taxon>Bacillati</taxon>
        <taxon>Bacillota</taxon>
        <taxon>Clostridia</taxon>
        <taxon>Eubacteriales</taxon>
        <taxon>Oscillospiraceae</taxon>
        <taxon>Harryflintia</taxon>
    </lineage>
</organism>
<evidence type="ECO:0000256" key="5">
    <source>
        <dbReference type="ARBA" id="ARBA00004692"/>
    </source>
</evidence>
<evidence type="ECO:0000313" key="20">
    <source>
        <dbReference type="EMBL" id="TCL42296.1"/>
    </source>
</evidence>
<evidence type="ECO:0000256" key="9">
    <source>
        <dbReference type="ARBA" id="ARBA00012523"/>
    </source>
</evidence>
<keyword evidence="12 19" id="KW-0547">Nucleotide-binding</keyword>
<comment type="catalytic activity">
    <reaction evidence="3">
        <text>adenosylcob(III)inamide + GTP = adenosylcob(III)inamide phosphate + GDP + H(+)</text>
        <dbReference type="Rhea" id="RHEA:15765"/>
        <dbReference type="ChEBI" id="CHEBI:2480"/>
        <dbReference type="ChEBI" id="CHEBI:15378"/>
        <dbReference type="ChEBI" id="CHEBI:37565"/>
        <dbReference type="ChEBI" id="CHEBI:58189"/>
        <dbReference type="ChEBI" id="CHEBI:58502"/>
        <dbReference type="EC" id="2.7.1.156"/>
    </reaction>
</comment>
<keyword evidence="15 19" id="KW-0342">GTP-binding</keyword>
<evidence type="ECO:0000256" key="7">
    <source>
        <dbReference type="ARBA" id="ARBA00007490"/>
    </source>
</evidence>